<dbReference type="GO" id="GO:0000049">
    <property type="term" value="F:tRNA binding"/>
    <property type="evidence" value="ECO:0007669"/>
    <property type="project" value="InterPro"/>
</dbReference>
<protein>
    <submittedName>
        <fullName evidence="6">Uncharacterized protein</fullName>
    </submittedName>
</protein>
<organism evidence="6 7">
    <name type="scientific">Absidia repens</name>
    <dbReference type="NCBI Taxonomy" id="90262"/>
    <lineage>
        <taxon>Eukaryota</taxon>
        <taxon>Fungi</taxon>
        <taxon>Fungi incertae sedis</taxon>
        <taxon>Mucoromycota</taxon>
        <taxon>Mucoromycotina</taxon>
        <taxon>Mucoromycetes</taxon>
        <taxon>Mucorales</taxon>
        <taxon>Cunninghamellaceae</taxon>
        <taxon>Absidia</taxon>
    </lineage>
</organism>
<evidence type="ECO:0000256" key="1">
    <source>
        <dbReference type="ARBA" id="ARBA00022694"/>
    </source>
</evidence>
<evidence type="ECO:0000256" key="2">
    <source>
        <dbReference type="ARBA" id="ARBA00022722"/>
    </source>
</evidence>
<dbReference type="STRING" id="90262.A0A1X2I565"/>
<evidence type="ECO:0000256" key="3">
    <source>
        <dbReference type="ARBA" id="ARBA00022759"/>
    </source>
</evidence>
<dbReference type="GO" id="GO:0008033">
    <property type="term" value="P:tRNA processing"/>
    <property type="evidence" value="ECO:0007669"/>
    <property type="project" value="UniProtKB-KW"/>
</dbReference>
<reference evidence="6 7" key="1">
    <citation type="submission" date="2016-07" db="EMBL/GenBank/DDBJ databases">
        <title>Pervasive Adenine N6-methylation of Active Genes in Fungi.</title>
        <authorList>
            <consortium name="DOE Joint Genome Institute"/>
            <person name="Mondo S.J."/>
            <person name="Dannebaum R.O."/>
            <person name="Kuo R.C."/>
            <person name="Labutti K."/>
            <person name="Haridas S."/>
            <person name="Kuo A."/>
            <person name="Salamov A."/>
            <person name="Ahrendt S.R."/>
            <person name="Lipzen A."/>
            <person name="Sullivan W."/>
            <person name="Andreopoulos W.B."/>
            <person name="Clum A."/>
            <person name="Lindquist E."/>
            <person name="Daum C."/>
            <person name="Ramamoorthy G.K."/>
            <person name="Gryganskyi A."/>
            <person name="Culley D."/>
            <person name="Magnuson J.K."/>
            <person name="James T.Y."/>
            <person name="O'Malley M.A."/>
            <person name="Stajich J.E."/>
            <person name="Spatafora J.W."/>
            <person name="Visel A."/>
            <person name="Grigoriev I.V."/>
        </authorList>
    </citation>
    <scope>NUCLEOTIDE SEQUENCE [LARGE SCALE GENOMIC DNA]</scope>
    <source>
        <strain evidence="6 7">NRRL 1336</strain>
    </source>
</reference>
<proteinExistence type="predicted"/>
<name>A0A1X2I565_9FUNG</name>
<keyword evidence="2" id="KW-0540">Nuclease</keyword>
<evidence type="ECO:0000313" key="7">
    <source>
        <dbReference type="Proteomes" id="UP000193560"/>
    </source>
</evidence>
<dbReference type="Pfam" id="PF00825">
    <property type="entry name" value="Ribonuclease_P"/>
    <property type="match status" value="1"/>
</dbReference>
<keyword evidence="1" id="KW-0819">tRNA processing</keyword>
<keyword evidence="5" id="KW-0694">RNA-binding</keyword>
<comment type="caution">
    <text evidence="6">The sequence shown here is derived from an EMBL/GenBank/DDBJ whole genome shotgun (WGS) entry which is preliminary data.</text>
</comment>
<dbReference type="InterPro" id="IPR000100">
    <property type="entry name" value="RNase_P"/>
</dbReference>
<accession>A0A1X2I565</accession>
<dbReference type="AlphaFoldDB" id="A0A1X2I565"/>
<dbReference type="Proteomes" id="UP000193560">
    <property type="component" value="Unassembled WGS sequence"/>
</dbReference>
<dbReference type="InterPro" id="IPR020568">
    <property type="entry name" value="Ribosomal_Su5_D2-typ_SF"/>
</dbReference>
<keyword evidence="4" id="KW-0378">Hydrolase</keyword>
<dbReference type="OrthoDB" id="2383663at2759"/>
<evidence type="ECO:0000256" key="4">
    <source>
        <dbReference type="ARBA" id="ARBA00022801"/>
    </source>
</evidence>
<keyword evidence="3" id="KW-0255">Endonuclease</keyword>
<dbReference type="Gene3D" id="3.30.230.10">
    <property type="match status" value="1"/>
</dbReference>
<dbReference type="InterPro" id="IPR014721">
    <property type="entry name" value="Ribsml_uS5_D2-typ_fold_subgr"/>
</dbReference>
<sequence length="135" mass="15100">MSKKVHALTTATLTSIFSKPTRLYSHNDCFNIKAFPWKSIPQGLDPVNDYRASFIAGKKALGKLAVYRNKAERRVKASISTIFPNDALKGHDYIVFLKPAAVSTKWSDLEAQVHQAASKIQSLNTKRTSPRRPTQ</sequence>
<gene>
    <name evidence="6" type="ORF">BCR42DRAFT_423527</name>
</gene>
<evidence type="ECO:0000256" key="5">
    <source>
        <dbReference type="ARBA" id="ARBA00022884"/>
    </source>
</evidence>
<evidence type="ECO:0000313" key="6">
    <source>
        <dbReference type="EMBL" id="ORZ09496.1"/>
    </source>
</evidence>
<dbReference type="EMBL" id="MCGE01000027">
    <property type="protein sequence ID" value="ORZ09496.1"/>
    <property type="molecule type" value="Genomic_DNA"/>
</dbReference>
<dbReference type="SUPFAM" id="SSF54211">
    <property type="entry name" value="Ribosomal protein S5 domain 2-like"/>
    <property type="match status" value="1"/>
</dbReference>
<keyword evidence="7" id="KW-1185">Reference proteome</keyword>
<dbReference type="GO" id="GO:0004526">
    <property type="term" value="F:ribonuclease P activity"/>
    <property type="evidence" value="ECO:0007669"/>
    <property type="project" value="InterPro"/>
</dbReference>